<feature type="compositionally biased region" description="Low complexity" evidence="1">
    <location>
        <begin position="308"/>
        <end position="317"/>
    </location>
</feature>
<dbReference type="EMBL" id="JARIHO010000068">
    <property type="protein sequence ID" value="KAJ7314295.1"/>
    <property type="molecule type" value="Genomic_DNA"/>
</dbReference>
<name>A0AAD6ZAL9_9AGAR</name>
<feature type="compositionally biased region" description="Low complexity" evidence="1">
    <location>
        <begin position="290"/>
        <end position="299"/>
    </location>
</feature>
<evidence type="ECO:0000313" key="2">
    <source>
        <dbReference type="EMBL" id="KAJ7314295.1"/>
    </source>
</evidence>
<proteinExistence type="predicted"/>
<dbReference type="Proteomes" id="UP001218218">
    <property type="component" value="Unassembled WGS sequence"/>
</dbReference>
<evidence type="ECO:0000256" key="1">
    <source>
        <dbReference type="SAM" id="MobiDB-lite"/>
    </source>
</evidence>
<reference evidence="2" key="1">
    <citation type="submission" date="2023-03" db="EMBL/GenBank/DDBJ databases">
        <title>Massive genome expansion in bonnet fungi (Mycena s.s.) driven by repeated elements and novel gene families across ecological guilds.</title>
        <authorList>
            <consortium name="Lawrence Berkeley National Laboratory"/>
            <person name="Harder C.B."/>
            <person name="Miyauchi S."/>
            <person name="Viragh M."/>
            <person name="Kuo A."/>
            <person name="Thoen E."/>
            <person name="Andreopoulos B."/>
            <person name="Lu D."/>
            <person name="Skrede I."/>
            <person name="Drula E."/>
            <person name="Henrissat B."/>
            <person name="Morin E."/>
            <person name="Kohler A."/>
            <person name="Barry K."/>
            <person name="LaButti K."/>
            <person name="Morin E."/>
            <person name="Salamov A."/>
            <person name="Lipzen A."/>
            <person name="Mereny Z."/>
            <person name="Hegedus B."/>
            <person name="Baldrian P."/>
            <person name="Stursova M."/>
            <person name="Weitz H."/>
            <person name="Taylor A."/>
            <person name="Grigoriev I.V."/>
            <person name="Nagy L.G."/>
            <person name="Martin F."/>
            <person name="Kauserud H."/>
        </authorList>
    </citation>
    <scope>NUCLEOTIDE SEQUENCE</scope>
    <source>
        <strain evidence="2">CBHHK002</strain>
    </source>
</reference>
<dbReference type="AlphaFoldDB" id="A0AAD6ZAL9"/>
<feature type="compositionally biased region" description="Basic and acidic residues" evidence="1">
    <location>
        <begin position="339"/>
        <end position="350"/>
    </location>
</feature>
<comment type="caution">
    <text evidence="2">The sequence shown here is derived from an EMBL/GenBank/DDBJ whole genome shotgun (WGS) entry which is preliminary data.</text>
</comment>
<gene>
    <name evidence="2" type="ORF">DFH08DRAFT_716838</name>
</gene>
<organism evidence="2 3">
    <name type="scientific">Mycena albidolilacea</name>
    <dbReference type="NCBI Taxonomy" id="1033008"/>
    <lineage>
        <taxon>Eukaryota</taxon>
        <taxon>Fungi</taxon>
        <taxon>Dikarya</taxon>
        <taxon>Basidiomycota</taxon>
        <taxon>Agaricomycotina</taxon>
        <taxon>Agaricomycetes</taxon>
        <taxon>Agaricomycetidae</taxon>
        <taxon>Agaricales</taxon>
        <taxon>Marasmiineae</taxon>
        <taxon>Mycenaceae</taxon>
        <taxon>Mycena</taxon>
    </lineage>
</organism>
<sequence length="687" mass="78856">MPPAIDYASLDNIQPSEADARKNVERALETVADFCGFLCWISSVSTKWQSALMNSELVFLESLKLQRRQKRGALYKLSKDYHVANFEYLVQNGVPFHYPWTPDEMGQGRFVRYSPRYVGGLSAIRLARGDVRVDPEELSFFEEIKDDLNRYDEFFQDIHSERRGVVLTSFDPSYHYYEISFLGYGARPLENWNEIRACAERFKCTKAERADGTSITFFRQSPLSKDTPLSPPDSHLPNHRLTLEDRLSDHRNYVPAHQRYSYRRRSSRSLSPARVSAGSAHDLYIRTPTRRSVSVSTVRSEGRERSRSSSSSSSRASSRSDRSATSERSMSYEPSAAETDDRDHDREEEYAAETREVWITDDNHEPNNLLRVTEIWPTRVERPDPVWNKSWLDRAILVFKDPRTHVRMKLIANCFCDVDCIEDVLTAAWKFGLPFQLFLPESETRFFADWSMSRMDELALPKLYGSGFTERFLTKAAGPQAQYAAWIASASEVVRHPNAVAFIAEGGIVSEIAQVIDPSLIHRFTKGPSVQVTEFSKGEKFLQRDPPEGERRRFFTADCVSEAEISILLGHIPGENSDKDRTLFPRPASFEEYSDHCRGMVGVGALKILTNLVQKAERNPKWLTDAQWKSYLRSNNYGLHAPTSIPTTEDFNEVGEMIRRAFPINWQHMPVSQLRIPEIFDPRAHRT</sequence>
<accession>A0AAD6ZAL9</accession>
<evidence type="ECO:0000313" key="3">
    <source>
        <dbReference type="Proteomes" id="UP001218218"/>
    </source>
</evidence>
<feature type="region of interest" description="Disordered" evidence="1">
    <location>
        <begin position="247"/>
        <end position="350"/>
    </location>
</feature>
<protein>
    <submittedName>
        <fullName evidence="2">Uncharacterized protein</fullName>
    </submittedName>
</protein>
<keyword evidence="3" id="KW-1185">Reference proteome</keyword>